<evidence type="ECO:0000313" key="2">
    <source>
        <dbReference type="Proteomes" id="UP000009138"/>
    </source>
</evidence>
<dbReference type="EMBL" id="CH476734">
    <property type="protein sequence ID" value="EIE79747.1"/>
    <property type="molecule type" value="Genomic_DNA"/>
</dbReference>
<keyword evidence="2" id="KW-1185">Reference proteome</keyword>
<dbReference type="RefSeq" id="XP_067515143.1">
    <property type="nucleotide sequence ID" value="XM_067659042.1"/>
</dbReference>
<organism evidence="1 2">
    <name type="scientific">Rhizopus delemar (strain RA 99-880 / ATCC MYA-4621 / FGSC 9543 / NRRL 43880)</name>
    <name type="common">Mucormycosis agent</name>
    <name type="synonym">Rhizopus arrhizus var. delemar</name>
    <dbReference type="NCBI Taxonomy" id="246409"/>
    <lineage>
        <taxon>Eukaryota</taxon>
        <taxon>Fungi</taxon>
        <taxon>Fungi incertae sedis</taxon>
        <taxon>Mucoromycota</taxon>
        <taxon>Mucoromycotina</taxon>
        <taxon>Mucoromycetes</taxon>
        <taxon>Mucorales</taxon>
        <taxon>Mucorineae</taxon>
        <taxon>Rhizopodaceae</taxon>
        <taxon>Rhizopus</taxon>
    </lineage>
</organism>
<dbReference type="InParanoid" id="I1BU67"/>
<accession>I1BU67</accession>
<dbReference type="Proteomes" id="UP000009138">
    <property type="component" value="Unassembled WGS sequence"/>
</dbReference>
<dbReference type="VEuPathDB" id="FungiDB:RO3G_04452"/>
<dbReference type="OrthoDB" id="2204547at2759"/>
<gene>
    <name evidence="1" type="ORF">RO3G_04452</name>
</gene>
<name>I1BU67_RHIO9</name>
<protein>
    <submittedName>
        <fullName evidence="1">Uncharacterized protein</fullName>
    </submittedName>
</protein>
<reference evidence="1 2" key="1">
    <citation type="journal article" date="2009" name="PLoS Genet.">
        <title>Genomic analysis of the basal lineage fungus Rhizopus oryzae reveals a whole-genome duplication.</title>
        <authorList>
            <person name="Ma L.-J."/>
            <person name="Ibrahim A.S."/>
            <person name="Skory C."/>
            <person name="Grabherr M.G."/>
            <person name="Burger G."/>
            <person name="Butler M."/>
            <person name="Elias M."/>
            <person name="Idnurm A."/>
            <person name="Lang B.F."/>
            <person name="Sone T."/>
            <person name="Abe A."/>
            <person name="Calvo S.E."/>
            <person name="Corrochano L.M."/>
            <person name="Engels R."/>
            <person name="Fu J."/>
            <person name="Hansberg W."/>
            <person name="Kim J.-M."/>
            <person name="Kodira C.D."/>
            <person name="Koehrsen M.J."/>
            <person name="Liu B."/>
            <person name="Miranda-Saavedra D."/>
            <person name="O'Leary S."/>
            <person name="Ortiz-Castellanos L."/>
            <person name="Poulter R."/>
            <person name="Rodriguez-Romero J."/>
            <person name="Ruiz-Herrera J."/>
            <person name="Shen Y.-Q."/>
            <person name="Zeng Q."/>
            <person name="Galagan J."/>
            <person name="Birren B.W."/>
            <person name="Cuomo C.A."/>
            <person name="Wickes B.L."/>
        </authorList>
    </citation>
    <scope>NUCLEOTIDE SEQUENCE [LARGE SCALE GENOMIC DNA]</scope>
    <source>
        <strain evidence="2">RA 99-880 / ATCC MYA-4621 / FGSC 9543 / NRRL 43880</strain>
    </source>
</reference>
<evidence type="ECO:0000313" key="1">
    <source>
        <dbReference type="EMBL" id="EIE79747.1"/>
    </source>
</evidence>
<dbReference type="GeneID" id="93611423"/>
<dbReference type="AlphaFoldDB" id="I1BU67"/>
<proteinExistence type="predicted"/>
<sequence length="200" mass="22955">MKPVNKKIATVKKRDGYIYIDPPELSDGIYTPESKNMVERLNAAVYTDMNVPSARRWLKILGRALYNRREGKEEENVLMRRLPKGYILVKTNITHKLAICGHPRGQLFRTLGKDIVNRQKYVVADFYLKDAFREHLLWLEESTNNKITNLSANRDKCECKKCIQYLRGDHLPEGSVAIAVGDYVPLPTLLKPDVSLLSQP</sequence>